<dbReference type="AlphaFoldDB" id="A0A9P4XUB0"/>
<dbReference type="Pfam" id="PF00067">
    <property type="entry name" value="p450"/>
    <property type="match status" value="1"/>
</dbReference>
<keyword evidence="2 6" id="KW-0479">Metal-binding</keyword>
<dbReference type="SUPFAM" id="SSF48264">
    <property type="entry name" value="Cytochrome P450"/>
    <property type="match status" value="1"/>
</dbReference>
<keyword evidence="9" id="KW-0732">Signal</keyword>
<evidence type="ECO:0000256" key="6">
    <source>
        <dbReference type="PIRSR" id="PIRSR602401-1"/>
    </source>
</evidence>
<dbReference type="GO" id="GO:0005506">
    <property type="term" value="F:iron ion binding"/>
    <property type="evidence" value="ECO:0007669"/>
    <property type="project" value="InterPro"/>
</dbReference>
<dbReference type="GO" id="GO:0016705">
    <property type="term" value="F:oxidoreductase activity, acting on paired donors, with incorporation or reduction of molecular oxygen"/>
    <property type="evidence" value="ECO:0007669"/>
    <property type="project" value="InterPro"/>
</dbReference>
<evidence type="ECO:0000313" key="10">
    <source>
        <dbReference type="EMBL" id="KAF3761018.1"/>
    </source>
</evidence>
<dbReference type="InterPro" id="IPR002401">
    <property type="entry name" value="Cyt_P450_E_grp-I"/>
</dbReference>
<dbReference type="EMBL" id="MU032352">
    <property type="protein sequence ID" value="KAF3761018.1"/>
    <property type="molecule type" value="Genomic_DNA"/>
</dbReference>
<keyword evidence="6 7" id="KW-0349">Heme</keyword>
<dbReference type="PANTHER" id="PTHR46300:SF2">
    <property type="entry name" value="CYTOCHROME P450 MONOOXYGENASE ALNH-RELATED"/>
    <property type="match status" value="1"/>
</dbReference>
<dbReference type="OrthoDB" id="1103324at2759"/>
<keyword evidence="4 6" id="KW-0408">Iron</keyword>
<dbReference type="GO" id="GO:0020037">
    <property type="term" value="F:heme binding"/>
    <property type="evidence" value="ECO:0007669"/>
    <property type="project" value="InterPro"/>
</dbReference>
<evidence type="ECO:0000256" key="3">
    <source>
        <dbReference type="ARBA" id="ARBA00023002"/>
    </source>
</evidence>
<dbReference type="InterPro" id="IPR017972">
    <property type="entry name" value="Cyt_P450_CS"/>
</dbReference>
<keyword evidence="11" id="KW-1185">Reference proteome</keyword>
<reference evidence="10" key="1">
    <citation type="journal article" date="2020" name="Phytopathology">
        <title>Genome sequence of the chestnut blight fungus Cryphonectria parasitica EP155: A fundamental resource for an archetypical invasive plant pathogen.</title>
        <authorList>
            <person name="Crouch J.A."/>
            <person name="Dawe A."/>
            <person name="Aerts A."/>
            <person name="Barry K."/>
            <person name="Churchill A.C.L."/>
            <person name="Grimwood J."/>
            <person name="Hillman B."/>
            <person name="Milgroom M.G."/>
            <person name="Pangilinan J."/>
            <person name="Smith M."/>
            <person name="Salamov A."/>
            <person name="Schmutz J."/>
            <person name="Yadav J."/>
            <person name="Grigoriev I.V."/>
            <person name="Nuss D."/>
        </authorList>
    </citation>
    <scope>NUCLEOTIDE SEQUENCE</scope>
    <source>
        <strain evidence="10">EP155</strain>
    </source>
</reference>
<dbReference type="InterPro" id="IPR050364">
    <property type="entry name" value="Cytochrome_P450_fung"/>
</dbReference>
<name>A0A9P4XUB0_CRYP1</name>
<dbReference type="PRINTS" id="PR00463">
    <property type="entry name" value="EP450I"/>
</dbReference>
<keyword evidence="5 7" id="KW-0503">Monooxygenase</keyword>
<comment type="similarity">
    <text evidence="1 7">Belongs to the cytochrome P450 family.</text>
</comment>
<evidence type="ECO:0000256" key="4">
    <source>
        <dbReference type="ARBA" id="ARBA00023004"/>
    </source>
</evidence>
<evidence type="ECO:0000256" key="7">
    <source>
        <dbReference type="RuleBase" id="RU000461"/>
    </source>
</evidence>
<evidence type="ECO:0000256" key="2">
    <source>
        <dbReference type="ARBA" id="ARBA00022723"/>
    </source>
</evidence>
<dbReference type="Proteomes" id="UP000803844">
    <property type="component" value="Unassembled WGS sequence"/>
</dbReference>
<feature type="signal peptide" evidence="9">
    <location>
        <begin position="1"/>
        <end position="31"/>
    </location>
</feature>
<evidence type="ECO:0000313" key="11">
    <source>
        <dbReference type="Proteomes" id="UP000803844"/>
    </source>
</evidence>
<evidence type="ECO:0000256" key="8">
    <source>
        <dbReference type="SAM" id="MobiDB-lite"/>
    </source>
</evidence>
<proteinExistence type="inferred from homology"/>
<organism evidence="10 11">
    <name type="scientific">Cryphonectria parasitica (strain ATCC 38755 / EP155)</name>
    <dbReference type="NCBI Taxonomy" id="660469"/>
    <lineage>
        <taxon>Eukaryota</taxon>
        <taxon>Fungi</taxon>
        <taxon>Dikarya</taxon>
        <taxon>Ascomycota</taxon>
        <taxon>Pezizomycotina</taxon>
        <taxon>Sordariomycetes</taxon>
        <taxon>Sordariomycetidae</taxon>
        <taxon>Diaporthales</taxon>
        <taxon>Cryphonectriaceae</taxon>
        <taxon>Cryphonectria-Endothia species complex</taxon>
        <taxon>Cryphonectria</taxon>
    </lineage>
</organism>
<dbReference type="RefSeq" id="XP_040771997.1">
    <property type="nucleotide sequence ID" value="XM_040925625.1"/>
</dbReference>
<evidence type="ECO:0008006" key="12">
    <source>
        <dbReference type="Google" id="ProtNLM"/>
    </source>
</evidence>
<comment type="cofactor">
    <cofactor evidence="6">
        <name>heme</name>
        <dbReference type="ChEBI" id="CHEBI:30413"/>
    </cofactor>
</comment>
<dbReference type="Gene3D" id="1.10.630.10">
    <property type="entry name" value="Cytochrome P450"/>
    <property type="match status" value="1"/>
</dbReference>
<gene>
    <name evidence="10" type="ORF">M406DRAFT_73466</name>
</gene>
<evidence type="ECO:0000256" key="9">
    <source>
        <dbReference type="SAM" id="SignalP"/>
    </source>
</evidence>
<feature type="region of interest" description="Disordered" evidence="8">
    <location>
        <begin position="506"/>
        <end position="527"/>
    </location>
</feature>
<evidence type="ECO:0000256" key="5">
    <source>
        <dbReference type="ARBA" id="ARBA00023033"/>
    </source>
</evidence>
<dbReference type="GeneID" id="63842754"/>
<dbReference type="GO" id="GO:0004497">
    <property type="term" value="F:monooxygenase activity"/>
    <property type="evidence" value="ECO:0007669"/>
    <property type="project" value="UniProtKB-KW"/>
</dbReference>
<dbReference type="PANTHER" id="PTHR46300">
    <property type="entry name" value="P450, PUTATIVE (EUROFUNG)-RELATED-RELATED"/>
    <property type="match status" value="1"/>
</dbReference>
<feature type="chain" id="PRO_5040441606" description="Cytochrome P450" evidence="9">
    <location>
        <begin position="32"/>
        <end position="661"/>
    </location>
</feature>
<dbReference type="PROSITE" id="PS00086">
    <property type="entry name" value="CYTOCHROME_P450"/>
    <property type="match status" value="1"/>
</dbReference>
<evidence type="ECO:0000256" key="1">
    <source>
        <dbReference type="ARBA" id="ARBA00010617"/>
    </source>
</evidence>
<protein>
    <recommendedName>
        <fullName evidence="12">Cytochrome P450</fullName>
    </recommendedName>
</protein>
<accession>A0A9P4XUB0</accession>
<dbReference type="InterPro" id="IPR036396">
    <property type="entry name" value="Cyt_P450_sf"/>
</dbReference>
<keyword evidence="3 7" id="KW-0560">Oxidoreductase</keyword>
<comment type="caution">
    <text evidence="10">The sequence shown here is derived from an EMBL/GenBank/DDBJ whole genome shotgun (WGS) entry which is preliminary data.</text>
</comment>
<dbReference type="InterPro" id="IPR001128">
    <property type="entry name" value="Cyt_P450"/>
</dbReference>
<feature type="binding site" description="axial binding residue" evidence="6">
    <location>
        <position position="546"/>
    </location>
    <ligand>
        <name>heme</name>
        <dbReference type="ChEBI" id="CHEBI:30413"/>
    </ligand>
    <ligandPart>
        <name>Fe</name>
        <dbReference type="ChEBI" id="CHEBI:18248"/>
    </ligandPart>
</feature>
<sequence length="661" mass="74741">MIEWTLSNGLLPWLTAAICLLIASRAPSILSSSSGCWLWTQRRVPARIMGAEDVPTLDGNDIYYDGTRWPQYEARFNLRLSRLYGPVIRLRLRPKNPLARLFQRINTWIYPGWRHTGTTILINSLADNESTLKRLLTSCTSRAPSIAAGKYLSGGQRIVLQPYGPDWTRHRKAFSLLLTRDQIRTRWARALRLEAMVMVDRIARLDRYDPPEQQQQQTRCTELVDEVSRFTASSVLQIAYARRAPTPEDPVLKELEVVSRNIASAFTPGRYWADAFPILDIFPAFLSPWKRKLKADHVFESGLFNRLLRVVEDRLASDRVSGNTGEISVDECGAAQLLRKQQDDHYLGRDGVAYLAAGLFEAGTETTAMSINTFLLAAACYPEVTRRAQAEIDSLLKDRDDDVEGHTLTFDDLEYLPYLAGVVKETLRLTPTGSSGVGHTPTTAEPLLCDLKNKAGKTLRKLYIAPGATVLANIYGLHRDAKAYPDPWCFRPDRWLPSSCSSFSAGNDNDKAGDSSRYTKQKDGRPRISLDHTHANFAFGFGKRICPGGALASYSLSMALALLLLHFDFELTGAARALCAQMESQNRKEYDAWTRLFPIRGQEVLEAECLWREDYEDERDRIGKVLIDAYVTFKLSRGQLDRCLRLRPRRTHVTREVLTKM</sequence>